<dbReference type="PANTHER" id="PTHR30269">
    <property type="entry name" value="TRANSMEMBRANE PROTEIN YFCA"/>
    <property type="match status" value="1"/>
</dbReference>
<gene>
    <name evidence="9" type="ORF">CPPEL_00290</name>
</gene>
<sequence>MLELGAASWAVLIAGAAVAGWIDAIIGGGGLILIPLLLAVCPGLAPASALATNKVAGFFGTSSAAIKLSRHLPPPRGFALRFVPVALVSAGAGALVASSLSREVMRPLIIVLLLVVGVIVASKPQFGTKVGAMRPRLALVLAAAIALYDGAFGPGTGMFLLLAFSSFLGADLLHAAPMAKVVNAATNFGALCVFIIGGHVWWSLGLVLALANICGAQLGARTVLRGGDRLLRIALLVMVVVMSVVLAIQQWG</sequence>
<dbReference type="Pfam" id="PF01925">
    <property type="entry name" value="TauE"/>
    <property type="match status" value="1"/>
</dbReference>
<organism evidence="9 10">
    <name type="scientific">Corynebacterium pseudopelargi</name>
    <dbReference type="NCBI Taxonomy" id="2080757"/>
    <lineage>
        <taxon>Bacteria</taxon>
        <taxon>Bacillati</taxon>
        <taxon>Actinomycetota</taxon>
        <taxon>Actinomycetes</taxon>
        <taxon>Mycobacteriales</taxon>
        <taxon>Corynebacteriaceae</taxon>
        <taxon>Corynebacterium</taxon>
    </lineage>
</organism>
<accession>A0A3G6IRJ5</accession>
<evidence type="ECO:0000256" key="7">
    <source>
        <dbReference type="ARBA" id="ARBA00023136"/>
    </source>
</evidence>
<keyword evidence="4 8" id="KW-1003">Cell membrane</keyword>
<keyword evidence="3" id="KW-0813">Transport</keyword>
<comment type="subcellular location">
    <subcellularLocation>
        <location evidence="1 8">Cell membrane</location>
        <topology evidence="1 8">Multi-pass membrane protein</topology>
    </subcellularLocation>
</comment>
<evidence type="ECO:0000313" key="9">
    <source>
        <dbReference type="EMBL" id="AZA08209.1"/>
    </source>
</evidence>
<feature type="transmembrane region" description="Helical" evidence="8">
    <location>
        <begin position="104"/>
        <end position="126"/>
    </location>
</feature>
<protein>
    <recommendedName>
        <fullName evidence="8">Probable membrane transporter protein</fullName>
    </recommendedName>
</protein>
<evidence type="ECO:0000256" key="6">
    <source>
        <dbReference type="ARBA" id="ARBA00022989"/>
    </source>
</evidence>
<feature type="transmembrane region" description="Helical" evidence="8">
    <location>
        <begin position="29"/>
        <end position="51"/>
    </location>
</feature>
<dbReference type="Proteomes" id="UP000271426">
    <property type="component" value="Chromosome"/>
</dbReference>
<dbReference type="InterPro" id="IPR002781">
    <property type="entry name" value="TM_pro_TauE-like"/>
</dbReference>
<dbReference type="KEGG" id="cpso:CPPEL_00290"/>
<reference evidence="9 10" key="1">
    <citation type="submission" date="2018-11" db="EMBL/GenBank/DDBJ databases">
        <authorList>
            <person name="Kleinhagauer T."/>
            <person name="Glaeser S.P."/>
            <person name="Spergser J."/>
            <person name="Ruckert C."/>
            <person name="Kaempfer P."/>
            <person name="Busse H.-J."/>
        </authorList>
    </citation>
    <scope>NUCLEOTIDE SEQUENCE [LARGE SCALE GENOMIC DNA]</scope>
    <source>
        <strain evidence="9 10">812CH</strain>
    </source>
</reference>
<dbReference type="AlphaFoldDB" id="A0A3G6IRJ5"/>
<dbReference type="InterPro" id="IPR052017">
    <property type="entry name" value="TSUP"/>
</dbReference>
<proteinExistence type="inferred from homology"/>
<evidence type="ECO:0000256" key="3">
    <source>
        <dbReference type="ARBA" id="ARBA00022448"/>
    </source>
</evidence>
<dbReference type="EMBL" id="CP033898">
    <property type="protein sequence ID" value="AZA08209.1"/>
    <property type="molecule type" value="Genomic_DNA"/>
</dbReference>
<name>A0A3G6IRJ5_9CORY</name>
<evidence type="ECO:0000256" key="2">
    <source>
        <dbReference type="ARBA" id="ARBA00009142"/>
    </source>
</evidence>
<evidence type="ECO:0000256" key="5">
    <source>
        <dbReference type="ARBA" id="ARBA00022692"/>
    </source>
</evidence>
<keyword evidence="5 8" id="KW-0812">Transmembrane</keyword>
<keyword evidence="10" id="KW-1185">Reference proteome</keyword>
<feature type="transmembrane region" description="Helical" evidence="8">
    <location>
        <begin position="78"/>
        <end position="98"/>
    </location>
</feature>
<evidence type="ECO:0000313" key="10">
    <source>
        <dbReference type="Proteomes" id="UP000271426"/>
    </source>
</evidence>
<evidence type="ECO:0000256" key="4">
    <source>
        <dbReference type="ARBA" id="ARBA00022475"/>
    </source>
</evidence>
<feature type="transmembrane region" description="Helical" evidence="8">
    <location>
        <begin position="230"/>
        <end position="251"/>
    </location>
</feature>
<dbReference type="OrthoDB" id="554695at2"/>
<comment type="similarity">
    <text evidence="2 8">Belongs to the 4-toluene sulfonate uptake permease (TSUP) (TC 2.A.102) family.</text>
</comment>
<dbReference type="RefSeq" id="WP_123961168.1">
    <property type="nucleotide sequence ID" value="NZ_CP033898.1"/>
</dbReference>
<evidence type="ECO:0000256" key="1">
    <source>
        <dbReference type="ARBA" id="ARBA00004651"/>
    </source>
</evidence>
<dbReference type="PANTHER" id="PTHR30269:SF0">
    <property type="entry name" value="MEMBRANE TRANSPORTER PROTEIN YFCA-RELATED"/>
    <property type="match status" value="1"/>
</dbReference>
<keyword evidence="7 8" id="KW-0472">Membrane</keyword>
<dbReference type="GO" id="GO:0005886">
    <property type="term" value="C:plasma membrane"/>
    <property type="evidence" value="ECO:0007669"/>
    <property type="project" value="UniProtKB-SubCell"/>
</dbReference>
<evidence type="ECO:0000256" key="8">
    <source>
        <dbReference type="RuleBase" id="RU363041"/>
    </source>
</evidence>
<feature type="transmembrane region" description="Helical" evidence="8">
    <location>
        <begin position="188"/>
        <end position="210"/>
    </location>
</feature>
<feature type="transmembrane region" description="Helical" evidence="8">
    <location>
        <begin position="138"/>
        <end position="168"/>
    </location>
</feature>
<keyword evidence="6 8" id="KW-1133">Transmembrane helix</keyword>